<evidence type="ECO:0000259" key="1">
    <source>
        <dbReference type="PROSITE" id="PS51186"/>
    </source>
</evidence>
<reference evidence="2 3" key="1">
    <citation type="submission" date="2020-09" db="EMBL/GenBank/DDBJ databases">
        <title>Sphingomonas sp., a new species isolated from pork steak.</title>
        <authorList>
            <person name="Heidler von Heilborn D."/>
        </authorList>
    </citation>
    <scope>NUCLEOTIDE SEQUENCE [LARGE SCALE GENOMIC DNA]</scope>
    <source>
        <strain evidence="3">S8-3T</strain>
    </source>
</reference>
<dbReference type="Gene3D" id="3.40.630.30">
    <property type="match status" value="1"/>
</dbReference>
<keyword evidence="2" id="KW-0808">Transferase</keyword>
<evidence type="ECO:0000313" key="2">
    <source>
        <dbReference type="EMBL" id="QNQ11082.1"/>
    </source>
</evidence>
<dbReference type="AlphaFoldDB" id="A0A7H0LN29"/>
<dbReference type="PROSITE" id="PS51186">
    <property type="entry name" value="GNAT"/>
    <property type="match status" value="1"/>
</dbReference>
<protein>
    <submittedName>
        <fullName evidence="2">GNAT family N-acetyltransferase</fullName>
    </submittedName>
</protein>
<accession>A0A7H0LN29</accession>
<dbReference type="GO" id="GO:0016747">
    <property type="term" value="F:acyltransferase activity, transferring groups other than amino-acyl groups"/>
    <property type="evidence" value="ECO:0007669"/>
    <property type="project" value="InterPro"/>
</dbReference>
<dbReference type="InterPro" id="IPR053144">
    <property type="entry name" value="Acetyltransferase_Butenolide"/>
</dbReference>
<dbReference type="InterPro" id="IPR016181">
    <property type="entry name" value="Acyl_CoA_acyltransferase"/>
</dbReference>
<dbReference type="PANTHER" id="PTHR43233:SF1">
    <property type="entry name" value="FAMILY N-ACETYLTRANSFERASE, PUTATIVE (AFU_ORTHOLOGUE AFUA_6G03350)-RELATED"/>
    <property type="match status" value="1"/>
</dbReference>
<sequence length="141" mass="15292">MTGTRRIFYAADPALALADFRHVLIDSGLGATRPIDDAPRLATMLAKADLVLTARLDQADGALVGVLRAITDFSWSCYVSELAVTPAAQGLGVGRGLLDEARRQLGQTVSVILASVPEAVGFYERIGMARQPDAFWYRRER</sequence>
<keyword evidence="3" id="KW-1185">Reference proteome</keyword>
<evidence type="ECO:0000313" key="3">
    <source>
        <dbReference type="Proteomes" id="UP000516148"/>
    </source>
</evidence>
<dbReference type="EMBL" id="CP061038">
    <property type="protein sequence ID" value="QNQ11082.1"/>
    <property type="molecule type" value="Genomic_DNA"/>
</dbReference>
<name>A0A7H0LN29_9SPHN</name>
<feature type="domain" description="N-acetyltransferase" evidence="1">
    <location>
        <begin position="6"/>
        <end position="141"/>
    </location>
</feature>
<dbReference type="RefSeq" id="WP_187763368.1">
    <property type="nucleotide sequence ID" value="NZ_CP061038.1"/>
</dbReference>
<gene>
    <name evidence="2" type="ORF">H3Z74_07985</name>
</gene>
<dbReference type="InterPro" id="IPR000182">
    <property type="entry name" value="GNAT_dom"/>
</dbReference>
<dbReference type="CDD" id="cd04301">
    <property type="entry name" value="NAT_SF"/>
    <property type="match status" value="1"/>
</dbReference>
<dbReference type="Proteomes" id="UP000516148">
    <property type="component" value="Chromosome"/>
</dbReference>
<dbReference type="PANTHER" id="PTHR43233">
    <property type="entry name" value="FAMILY N-ACETYLTRANSFERASE, PUTATIVE (AFU_ORTHOLOGUE AFUA_6G03350)-RELATED"/>
    <property type="match status" value="1"/>
</dbReference>
<organism evidence="2 3">
    <name type="scientific">Sphingomonas alpina</name>
    <dbReference type="NCBI Taxonomy" id="653931"/>
    <lineage>
        <taxon>Bacteria</taxon>
        <taxon>Pseudomonadati</taxon>
        <taxon>Pseudomonadota</taxon>
        <taxon>Alphaproteobacteria</taxon>
        <taxon>Sphingomonadales</taxon>
        <taxon>Sphingomonadaceae</taxon>
        <taxon>Sphingomonas</taxon>
    </lineage>
</organism>
<proteinExistence type="predicted"/>
<dbReference type="Pfam" id="PF13673">
    <property type="entry name" value="Acetyltransf_10"/>
    <property type="match status" value="1"/>
</dbReference>
<dbReference type="KEGG" id="spap:H3Z74_07985"/>
<dbReference type="SUPFAM" id="SSF55729">
    <property type="entry name" value="Acyl-CoA N-acyltransferases (Nat)"/>
    <property type="match status" value="1"/>
</dbReference>